<sequence length="146" mass="16777">MKYFIFLNAAIKARKAIYGIFDNAFPTQIPSSTKEILSDSILTDIDQQASGTSGIDFNYNITQEKVGWSLQLGAWHINTCGERLILELTIETHKALHQTLFYIDEIRALINVDKELKLKEIEFRQSLLPDDLLRKFIRNSHCELCS</sequence>
<dbReference type="Proteomes" id="UP000076394">
    <property type="component" value="Chromosome"/>
</dbReference>
<dbReference type="PATRIC" id="fig|61435.8.peg.1357"/>
<evidence type="ECO:0000313" key="1">
    <source>
        <dbReference type="EMBL" id="AMU87191.1"/>
    </source>
</evidence>
<reference evidence="1 2" key="1">
    <citation type="submission" date="2015-03" db="EMBL/GenBank/DDBJ databases">
        <title>Genomic characterization of Dehalococcoides mccartyi strain 11a5, an unusal plasmid-containing chloroethene dechlorinator.</title>
        <authorList>
            <person name="Zhao S."/>
            <person name="Ding C."/>
            <person name="He J."/>
        </authorList>
    </citation>
    <scope>NUCLEOTIDE SEQUENCE [LARGE SCALE GENOMIC DNA]</scope>
    <source>
        <strain evidence="1 2">11a5</strain>
    </source>
</reference>
<protein>
    <submittedName>
        <fullName evidence="1">Uncharacterized protein</fullName>
    </submittedName>
</protein>
<dbReference type="RefSeq" id="WP_034376127.1">
    <property type="nucleotide sequence ID" value="NZ_CP011127.1"/>
</dbReference>
<evidence type="ECO:0000313" key="2">
    <source>
        <dbReference type="Proteomes" id="UP000076394"/>
    </source>
</evidence>
<accession>A0A142VC69</accession>
<dbReference type="EMBL" id="CP011127">
    <property type="protein sequence ID" value="AMU87191.1"/>
    <property type="molecule type" value="Genomic_DNA"/>
</dbReference>
<dbReference type="AlphaFoldDB" id="A0A142VC69"/>
<organism evidence="1 2">
    <name type="scientific">Dehalococcoides mccartyi</name>
    <dbReference type="NCBI Taxonomy" id="61435"/>
    <lineage>
        <taxon>Bacteria</taxon>
        <taxon>Bacillati</taxon>
        <taxon>Chloroflexota</taxon>
        <taxon>Dehalococcoidia</taxon>
        <taxon>Dehalococcoidales</taxon>
        <taxon>Dehalococcoidaceae</taxon>
        <taxon>Dehalococcoides</taxon>
    </lineage>
</organism>
<name>A0A142VC69_9CHLR</name>
<gene>
    <name evidence="1" type="ORF">Dm11a5_1365</name>
</gene>
<proteinExistence type="predicted"/>